<reference evidence="1" key="2">
    <citation type="journal article" date="2023" name="Int. J. Syst. Evol. Microbiol.">
        <title>Streptomyces marispadix sp. nov., isolated from marine beach sediment of the Northern Coast of Portugal.</title>
        <authorList>
            <person name="dos Santos J.D.N."/>
            <person name="Vitorino I.R."/>
            <person name="Kallscheuer N."/>
            <person name="Srivastava A."/>
            <person name="Krautwurst S."/>
            <person name="Marz M."/>
            <person name="Jogler C."/>
            <person name="Lobo Da Cunha A."/>
            <person name="Catita J."/>
            <person name="Goncalves H."/>
            <person name="Gonzalez I."/>
            <person name="Reyes F."/>
            <person name="Lage O.M."/>
        </authorList>
    </citation>
    <scope>NUCLEOTIDE SEQUENCE</scope>
    <source>
        <strain evidence="1">M600PL45_2</strain>
    </source>
</reference>
<reference evidence="1" key="1">
    <citation type="submission" date="2022-03" db="EMBL/GenBank/DDBJ databases">
        <authorList>
            <person name="Santos J.D.N."/>
            <person name="Kallscheuer N."/>
            <person name="Jogler C."/>
            <person name="Lage O.M."/>
        </authorList>
    </citation>
    <scope>NUCLEOTIDE SEQUENCE</scope>
    <source>
        <strain evidence="1">M600PL45_2</strain>
    </source>
</reference>
<comment type="caution">
    <text evidence="1">The sequence shown here is derived from an EMBL/GenBank/DDBJ whole genome shotgun (WGS) entry which is preliminary data.</text>
</comment>
<dbReference type="RefSeq" id="WP_241060379.1">
    <property type="nucleotide sequence ID" value="NZ_JAKWJU010000002.1"/>
</dbReference>
<protein>
    <submittedName>
        <fullName evidence="1">Uncharacterized protein</fullName>
    </submittedName>
</protein>
<evidence type="ECO:0000313" key="1">
    <source>
        <dbReference type="EMBL" id="MCH6161751.1"/>
    </source>
</evidence>
<organism evidence="1 2">
    <name type="scientific">Streptomyces marispadix</name>
    <dbReference type="NCBI Taxonomy" id="2922868"/>
    <lineage>
        <taxon>Bacteria</taxon>
        <taxon>Bacillati</taxon>
        <taxon>Actinomycetota</taxon>
        <taxon>Actinomycetes</taxon>
        <taxon>Kitasatosporales</taxon>
        <taxon>Streptomycetaceae</taxon>
        <taxon>Streptomyces</taxon>
    </lineage>
</organism>
<evidence type="ECO:0000313" key="2">
    <source>
        <dbReference type="Proteomes" id="UP001166784"/>
    </source>
</evidence>
<accession>A0ABS9T0B9</accession>
<name>A0ABS9T0B9_9ACTN</name>
<dbReference type="EMBL" id="JAKWJU010000002">
    <property type="protein sequence ID" value="MCH6161751.1"/>
    <property type="molecule type" value="Genomic_DNA"/>
</dbReference>
<keyword evidence="2" id="KW-1185">Reference proteome</keyword>
<sequence length="255" mass="29592">MNSLDLQVRQGFKSAGLPNELVEELLDSFAQAKRRFYRDDLRPSMIEGGRFSEAVFRILQWTTMQNYTAIGKTLPSVDRMLATLQNAQGSESVRLHIPRTLRLIYDVRNKRDVAHLADGIDPNVQDTSLVIRNMEWVVAELVRLFHNVPPVEAHRIIVDLVSKDVPLIQVFDGFPRILKQLRASDHFLVLLYWRGPDGATLDELRKWARPPMRTNVRRTLDGLDGKDFIHFQRDLYMLTHLGEREVEDRKLLEPQ</sequence>
<dbReference type="Proteomes" id="UP001166784">
    <property type="component" value="Unassembled WGS sequence"/>
</dbReference>
<gene>
    <name evidence="1" type="ORF">MMA15_15545</name>
</gene>
<proteinExistence type="predicted"/>